<dbReference type="AlphaFoldDB" id="C6BSS1"/>
<dbReference type="HOGENOM" id="CLU_091228_2_1_7"/>
<evidence type="ECO:0000259" key="1">
    <source>
        <dbReference type="Pfam" id="PF08241"/>
    </source>
</evidence>
<dbReference type="SUPFAM" id="SSF53335">
    <property type="entry name" value="S-adenosyl-L-methionine-dependent methyltransferases"/>
    <property type="match status" value="1"/>
</dbReference>
<dbReference type="Proteomes" id="UP000002601">
    <property type="component" value="Chromosome"/>
</dbReference>
<dbReference type="InterPro" id="IPR029063">
    <property type="entry name" value="SAM-dependent_MTases_sf"/>
</dbReference>
<organism evidence="2 3">
    <name type="scientific">Maridesulfovibrio salexigens (strain ATCC 14822 / DSM 2638 / NCIMB 8403 / VKM B-1763)</name>
    <name type="common">Desulfovibrio salexigens</name>
    <dbReference type="NCBI Taxonomy" id="526222"/>
    <lineage>
        <taxon>Bacteria</taxon>
        <taxon>Pseudomonadati</taxon>
        <taxon>Thermodesulfobacteriota</taxon>
        <taxon>Desulfovibrionia</taxon>
        <taxon>Desulfovibrionales</taxon>
        <taxon>Desulfovibrionaceae</taxon>
        <taxon>Maridesulfovibrio</taxon>
    </lineage>
</organism>
<dbReference type="RefSeq" id="WP_015853343.1">
    <property type="nucleotide sequence ID" value="NC_012881.1"/>
</dbReference>
<dbReference type="GO" id="GO:0008757">
    <property type="term" value="F:S-adenosylmethionine-dependent methyltransferase activity"/>
    <property type="evidence" value="ECO:0007669"/>
    <property type="project" value="InterPro"/>
</dbReference>
<dbReference type="PANTHER" id="PTHR42912:SF93">
    <property type="entry name" value="N6-ADENOSINE-METHYLTRANSFERASE TMT1A"/>
    <property type="match status" value="1"/>
</dbReference>
<dbReference type="InterPro" id="IPR050508">
    <property type="entry name" value="Methyltransf_Superfamily"/>
</dbReference>
<feature type="domain" description="Methyltransferase type 11" evidence="1">
    <location>
        <begin position="50"/>
        <end position="150"/>
    </location>
</feature>
<protein>
    <submittedName>
        <fullName evidence="2">Methyltransferase type 11</fullName>
    </submittedName>
</protein>
<dbReference type="OrthoDB" id="9804312at2"/>
<evidence type="ECO:0000313" key="2">
    <source>
        <dbReference type="EMBL" id="ACS81527.1"/>
    </source>
</evidence>
<dbReference type="CDD" id="cd02440">
    <property type="entry name" value="AdoMet_MTases"/>
    <property type="match status" value="1"/>
</dbReference>
<accession>C6BSS1</accession>
<sequence length="255" mass="28659">MKPVMNAFTKQQELWDQIFTESESYFGEQPSLLAQKSLELFRENNVCSVLESGCGQGRDTFLFAQDGIKVTALDYSTRAVDEISAKATSSSLSSYIDSRCFDIRKPLPFESESFDACYSHMLLCMELTMAEISCALSELHRVLKPGGLAVYSVRSIFDRHYRAGDHLGENLYEVGKFAVHFFSEDKLRGLASGFKIKSIERIEEGALPRDLFCIVMEKCSTRYAPTFESCSGGNRQTDKVPFARNRAHYHCPGGT</sequence>
<name>C6BSS1_MARSD</name>
<dbReference type="Pfam" id="PF08241">
    <property type="entry name" value="Methyltransf_11"/>
    <property type="match status" value="1"/>
</dbReference>
<dbReference type="EMBL" id="CP001649">
    <property type="protein sequence ID" value="ACS81527.1"/>
    <property type="molecule type" value="Genomic_DNA"/>
</dbReference>
<dbReference type="Gene3D" id="3.40.50.150">
    <property type="entry name" value="Vaccinia Virus protein VP39"/>
    <property type="match status" value="1"/>
</dbReference>
<dbReference type="STRING" id="526222.Desal_3479"/>
<dbReference type="eggNOG" id="COG2226">
    <property type="taxonomic scope" value="Bacteria"/>
</dbReference>
<keyword evidence="3" id="KW-1185">Reference proteome</keyword>
<gene>
    <name evidence="2" type="ordered locus">Desal_3479</name>
</gene>
<keyword evidence="2" id="KW-0808">Transferase</keyword>
<dbReference type="PANTHER" id="PTHR42912">
    <property type="entry name" value="METHYLTRANSFERASE"/>
    <property type="match status" value="1"/>
</dbReference>
<evidence type="ECO:0000313" key="3">
    <source>
        <dbReference type="Proteomes" id="UP000002601"/>
    </source>
</evidence>
<dbReference type="GO" id="GO:0032259">
    <property type="term" value="P:methylation"/>
    <property type="evidence" value="ECO:0007669"/>
    <property type="project" value="UniProtKB-KW"/>
</dbReference>
<keyword evidence="2" id="KW-0489">Methyltransferase</keyword>
<dbReference type="InterPro" id="IPR013216">
    <property type="entry name" value="Methyltransf_11"/>
</dbReference>
<dbReference type="KEGG" id="dsa:Desal_3479"/>
<reference evidence="2 3" key="1">
    <citation type="submission" date="2009-06" db="EMBL/GenBank/DDBJ databases">
        <title>Complete sequence of Desulfovibrio salexigens DSM 2638.</title>
        <authorList>
            <consortium name="US DOE Joint Genome Institute"/>
            <person name="Lucas S."/>
            <person name="Copeland A."/>
            <person name="Lapidus A."/>
            <person name="Glavina del Rio T."/>
            <person name="Tice H."/>
            <person name="Bruce D."/>
            <person name="Goodwin L."/>
            <person name="Pitluck S."/>
            <person name="Munk A.C."/>
            <person name="Brettin T."/>
            <person name="Detter J.C."/>
            <person name="Han C."/>
            <person name="Tapia R."/>
            <person name="Larimer F."/>
            <person name="Land M."/>
            <person name="Hauser L."/>
            <person name="Kyrpides N."/>
            <person name="Anderson I."/>
            <person name="Wall J.D."/>
            <person name="Arkin A.P."/>
            <person name="Dehal P."/>
            <person name="Chivian D."/>
            <person name="Giles B."/>
            <person name="Hazen T.C."/>
        </authorList>
    </citation>
    <scope>NUCLEOTIDE SEQUENCE [LARGE SCALE GENOMIC DNA]</scope>
    <source>
        <strain evidence="3">ATCC 14822 / DSM 2638 / NCIMB 8403 / VKM B-1763</strain>
    </source>
</reference>
<proteinExistence type="predicted"/>